<evidence type="ECO:0000256" key="11">
    <source>
        <dbReference type="ARBA" id="ARBA00047669"/>
    </source>
</evidence>
<dbReference type="SUPFAM" id="SSF48225">
    <property type="entry name" value="Seven-hairpin glycosidases"/>
    <property type="match status" value="1"/>
</dbReference>
<evidence type="ECO:0000256" key="4">
    <source>
        <dbReference type="ARBA" id="ARBA00022692"/>
    </source>
</evidence>
<evidence type="ECO:0000256" key="13">
    <source>
        <dbReference type="ARBA" id="ARBA00054774"/>
    </source>
</evidence>
<feature type="compositionally biased region" description="Basic and acidic residues" evidence="19">
    <location>
        <begin position="125"/>
        <end position="136"/>
    </location>
</feature>
<evidence type="ECO:0000256" key="14">
    <source>
        <dbReference type="ARBA" id="ARBA00060399"/>
    </source>
</evidence>
<evidence type="ECO:0000256" key="18">
    <source>
        <dbReference type="RuleBase" id="RU361193"/>
    </source>
</evidence>
<comment type="function">
    <text evidence="13">Involved in the maturation of Asn-linked oligosaccharides. Progressively trim alpha-1,2-linked mannose residues from Man(9)GlcNAc(2) to produce Man(5)GlcNAc(2).</text>
</comment>
<evidence type="ECO:0000256" key="5">
    <source>
        <dbReference type="ARBA" id="ARBA00022801"/>
    </source>
</evidence>
<feature type="active site" evidence="15">
    <location>
        <position position="521"/>
    </location>
</feature>
<dbReference type="PRINTS" id="PR00747">
    <property type="entry name" value="GLYHDRLASE47"/>
</dbReference>
<reference evidence="21" key="1">
    <citation type="submission" date="2025-08" db="UniProtKB">
        <authorList>
            <consortium name="Ensembl"/>
        </authorList>
    </citation>
    <scope>IDENTIFICATION</scope>
</reference>
<evidence type="ECO:0000256" key="1">
    <source>
        <dbReference type="ARBA" id="ARBA00001913"/>
    </source>
</evidence>
<keyword evidence="4 20" id="KW-0812">Transmembrane</keyword>
<feature type="disulfide bond" evidence="17">
    <location>
        <begin position="452"/>
        <end position="484"/>
    </location>
</feature>
<comment type="similarity">
    <text evidence="3 18">Belongs to the glycosyl hydrolase 47 family.</text>
</comment>
<evidence type="ECO:0000256" key="10">
    <source>
        <dbReference type="ARBA" id="ARBA00023295"/>
    </source>
</evidence>
<keyword evidence="7" id="KW-0735">Signal-anchor</keyword>
<evidence type="ECO:0000313" key="21">
    <source>
        <dbReference type="Ensembl" id="ENSCCRP00010114747.1"/>
    </source>
</evidence>
<dbReference type="GO" id="GO:0000139">
    <property type="term" value="C:Golgi membrane"/>
    <property type="evidence" value="ECO:0007669"/>
    <property type="project" value="TreeGrafter"/>
</dbReference>
<dbReference type="InterPro" id="IPR012341">
    <property type="entry name" value="6hp_glycosidase-like_sf"/>
</dbReference>
<evidence type="ECO:0000256" key="3">
    <source>
        <dbReference type="ARBA" id="ARBA00007658"/>
    </source>
</evidence>
<dbReference type="InterPro" id="IPR001382">
    <property type="entry name" value="Glyco_hydro_47"/>
</dbReference>
<comment type="pathway">
    <text evidence="2">Protein modification; protein glycosylation.</text>
</comment>
<organism evidence="21 22">
    <name type="scientific">Cyprinus carpio</name>
    <name type="common">Common carp</name>
    <dbReference type="NCBI Taxonomy" id="7962"/>
    <lineage>
        <taxon>Eukaryota</taxon>
        <taxon>Metazoa</taxon>
        <taxon>Chordata</taxon>
        <taxon>Craniata</taxon>
        <taxon>Vertebrata</taxon>
        <taxon>Euteleostomi</taxon>
        <taxon>Actinopterygii</taxon>
        <taxon>Neopterygii</taxon>
        <taxon>Teleostei</taxon>
        <taxon>Ostariophysi</taxon>
        <taxon>Cypriniformes</taxon>
        <taxon>Cyprinidae</taxon>
        <taxon>Cyprininae</taxon>
        <taxon>Cyprinus</taxon>
    </lineage>
</organism>
<keyword evidence="22" id="KW-1185">Reference proteome</keyword>
<name>A0A8C1RHM0_CYPCA</name>
<dbReference type="InterPro" id="IPR036026">
    <property type="entry name" value="Seven-hairpin_glycosidases"/>
</dbReference>
<keyword evidence="6 16" id="KW-0106">Calcium</keyword>
<dbReference type="EC" id="3.2.1.-" evidence="18"/>
<dbReference type="Proteomes" id="UP000694427">
    <property type="component" value="Unplaced"/>
</dbReference>
<dbReference type="Pfam" id="PF01532">
    <property type="entry name" value="Glyco_hydro_47"/>
    <property type="match status" value="1"/>
</dbReference>
<keyword evidence="20" id="KW-1133">Transmembrane helix</keyword>
<feature type="transmembrane region" description="Helical" evidence="20">
    <location>
        <begin position="22"/>
        <end position="42"/>
    </location>
</feature>
<keyword evidence="10 18" id="KW-0326">Glycosidase</keyword>
<evidence type="ECO:0000256" key="7">
    <source>
        <dbReference type="ARBA" id="ARBA00022968"/>
    </source>
</evidence>
<keyword evidence="9 17" id="KW-1015">Disulfide bond</keyword>
<dbReference type="GO" id="GO:0005975">
    <property type="term" value="P:carbohydrate metabolic process"/>
    <property type="evidence" value="ECO:0007669"/>
    <property type="project" value="InterPro"/>
</dbReference>
<evidence type="ECO:0000256" key="2">
    <source>
        <dbReference type="ARBA" id="ARBA00004922"/>
    </source>
</evidence>
<dbReference type="FunFam" id="1.50.10.10:FF:000002">
    <property type="entry name" value="alpha-1,2-Mannosidase"/>
    <property type="match status" value="1"/>
</dbReference>
<dbReference type="Ensembl" id="ENSCCRT00010127589.1">
    <property type="protein sequence ID" value="ENSCCRP00010114747.1"/>
    <property type="gene ID" value="ENSCCRG00010050050.1"/>
</dbReference>
<keyword evidence="16" id="KW-0479">Metal-binding</keyword>
<evidence type="ECO:0000256" key="8">
    <source>
        <dbReference type="ARBA" id="ARBA00023136"/>
    </source>
</evidence>
<feature type="active site" description="Proton donor" evidence="15">
    <location>
        <position position="496"/>
    </location>
</feature>
<feature type="region of interest" description="Disordered" evidence="19">
    <location>
        <begin position="100"/>
        <end position="145"/>
    </location>
</feature>
<evidence type="ECO:0000256" key="19">
    <source>
        <dbReference type="SAM" id="MobiDB-lite"/>
    </source>
</evidence>
<evidence type="ECO:0000256" key="17">
    <source>
        <dbReference type="PIRSR" id="PIRSR601382-3"/>
    </source>
</evidence>
<comment type="catalytic activity">
    <reaction evidence="11">
        <text>N(4)-(alpha-D-Man-(1-&gt;2)-alpha-D-Man-(1-&gt;2)-alpha-D-Man-(1-&gt;3)-[alpha-D-Man-(1-&gt;3)-[alpha-D-Man-(1-&gt;2)-alpha-D-Man-(1-&gt;6)]-alpha-D-Man-(1-&gt;6)]-beta-D-Man-(1-&gt;4)-beta-D-GlcNAc-(1-&gt;4)-beta-D-GlcNAc)-L-asparaginyl-[protein] (N-glucan mannose isomer 8A1,2,3B1,3) + 3 H2O = N(4)-(alpha-D-Man-(1-&gt;3)-[alpha-D-Man-(1-&gt;3)-[alpha-D-Man-(1-&gt;6)]-alpha-D-Man-(1-&gt;6)]-beta-D-Man-(1-&gt;4)-beta-D-GlcNAc-(1-&gt;4)-beta-D-GlcNAc)-L-asparaginyl-[protein] (N-glucan mannose isomer 5A1,2) + 3 beta-D-mannose</text>
        <dbReference type="Rhea" id="RHEA:56028"/>
        <dbReference type="Rhea" id="RHEA-COMP:14358"/>
        <dbReference type="Rhea" id="RHEA-COMP:14367"/>
        <dbReference type="ChEBI" id="CHEBI:15377"/>
        <dbReference type="ChEBI" id="CHEBI:28563"/>
        <dbReference type="ChEBI" id="CHEBI:59087"/>
        <dbReference type="ChEBI" id="CHEBI:60628"/>
        <dbReference type="EC" id="3.2.1.113"/>
    </reaction>
</comment>
<comment type="catalytic activity">
    <reaction evidence="12">
        <text>N(4)-(alpha-D-Man-(1-&gt;2)-alpha-D-Man-(1-&gt;2)-alpha-D-Man-(1-&gt;3)-[alpha-D-Man-(1-&gt;2)-alpha-D-Man-(1-&gt;3)-[alpha-D-Man-(1-&gt;2)-alpha-D-Man-(1-&gt;6)]-alpha-D-Man-(1-&gt;6)]-beta-D-Man-(1-&gt;4)-beta-D-GlcNAc-(1-&gt;4)-beta-D-GlcNAc)-L-asparaginyl-[protein] (N-glucan mannose isomer 9A1,2,3B1,2,3) + 4 H2O = N(4)-(alpha-D-Man-(1-&gt;3)-[alpha-D-Man-(1-&gt;3)-[alpha-D-Man-(1-&gt;6)]-alpha-D-Man-(1-&gt;6)]-beta-D-Man-(1-&gt;4)-beta-D-GlcNAc-(1-&gt;4)-beta-D-GlcNAc)-L-asparaginyl-[protein] (N-glucan mannose isomer 5A1,2) + 4 beta-D-mannose</text>
        <dbReference type="Rhea" id="RHEA:56008"/>
        <dbReference type="Rhea" id="RHEA-COMP:14356"/>
        <dbReference type="Rhea" id="RHEA-COMP:14367"/>
        <dbReference type="ChEBI" id="CHEBI:15377"/>
        <dbReference type="ChEBI" id="CHEBI:28563"/>
        <dbReference type="ChEBI" id="CHEBI:59087"/>
        <dbReference type="ChEBI" id="CHEBI:139493"/>
        <dbReference type="EC" id="3.2.1.113"/>
    </reaction>
</comment>
<dbReference type="GO" id="GO:0005509">
    <property type="term" value="F:calcium ion binding"/>
    <property type="evidence" value="ECO:0007669"/>
    <property type="project" value="InterPro"/>
</dbReference>
<dbReference type="InterPro" id="IPR050749">
    <property type="entry name" value="Glycosyl_Hydrolase_47"/>
</dbReference>
<dbReference type="GO" id="GO:0070062">
    <property type="term" value="C:extracellular exosome"/>
    <property type="evidence" value="ECO:0007669"/>
    <property type="project" value="TreeGrafter"/>
</dbReference>
<protein>
    <recommendedName>
        <fullName evidence="18">alpha-1,2-Mannosidase</fullName>
        <ecNumber evidence="18">3.2.1.-</ecNumber>
    </recommendedName>
</protein>
<keyword evidence="5 18" id="KW-0378">Hydrolase</keyword>
<dbReference type="Gene3D" id="1.50.10.10">
    <property type="match status" value="1"/>
</dbReference>
<comment type="subcellular location">
    <subcellularLocation>
        <location evidence="14">Endomembrane system</location>
        <topology evidence="14">Single-pass type II membrane protein</topology>
    </subcellularLocation>
</comment>
<dbReference type="PANTHER" id="PTHR11742:SF28">
    <property type="entry name" value="MANNOSYL-OLIGOSACCHARIDE 1,2-ALPHA-MANNOSIDASE IC"/>
    <property type="match status" value="1"/>
</dbReference>
<dbReference type="AlphaFoldDB" id="A0A8C1RHM0"/>
<dbReference type="GO" id="GO:0005783">
    <property type="term" value="C:endoplasmic reticulum"/>
    <property type="evidence" value="ECO:0007669"/>
    <property type="project" value="TreeGrafter"/>
</dbReference>
<evidence type="ECO:0000256" key="16">
    <source>
        <dbReference type="PIRSR" id="PIRSR601382-2"/>
    </source>
</evidence>
<comment type="cofactor">
    <cofactor evidence="1 16">
        <name>Ca(2+)</name>
        <dbReference type="ChEBI" id="CHEBI:29108"/>
    </cofactor>
</comment>
<proteinExistence type="inferred from homology"/>
<accession>A0A8C1RHM0</accession>
<keyword evidence="8 20" id="KW-0472">Membrane</keyword>
<feature type="binding site" evidence="16">
    <location>
        <position position="607"/>
    </location>
    <ligand>
        <name>Ca(2+)</name>
        <dbReference type="ChEBI" id="CHEBI:29108"/>
    </ligand>
</feature>
<evidence type="ECO:0000313" key="22">
    <source>
        <dbReference type="Proteomes" id="UP000694427"/>
    </source>
</evidence>
<evidence type="ECO:0000256" key="9">
    <source>
        <dbReference type="ARBA" id="ARBA00023157"/>
    </source>
</evidence>
<feature type="active site" evidence="15">
    <location>
        <position position="389"/>
    </location>
</feature>
<evidence type="ECO:0000256" key="6">
    <source>
        <dbReference type="ARBA" id="ARBA00022837"/>
    </source>
</evidence>
<feature type="active site" description="Proton donor" evidence="15">
    <location>
        <position position="263"/>
    </location>
</feature>
<sequence length="628" mass="70306">MVFRKLPGVSASGMGLRLSQKFVFLLFLSGLVTLCFGALFFLPDTMRLKRIFLSKNENPAVTVGSDNVLSKKVPGDPEHQRAGLKGGEGATVKLKVSRKPSVTHGARTVERSVGSRAQDEWSPAKAHEPAARDERVTSAAQNGQRGSAYSYETFKKCLLKPPLGKNKGTPSDSETLQRREKVKEMMKFAWDNYKRYAWGKNELRPLTKNGHIGNMFGGLRGASIVDSLDTLYIMGLMEEYEEAKEWIQDNLDLNSNGEASLFEVNIRYVGGLLSAYYLTGAEIFKQKVLELGEKLLPAFNTPTGIPRGVINLGSGTSWSWGWASAGSSILAEFGTLHLEFVHLSELSRNPLFTEKRNKIEKPHGLYPNFLSPVSGNWVQHHVSIGGLGDSFYEYLIKSFLMSDKMDQEAQKMYYSAMEAIEANLVQKSPGGLTYVAEWRGGILDHKMGHLACFSGGMIGIGADDGPAEQKQHYLDLAAEITHTCHESYSPTKLGPEAFRFDAGAEATATRLSDRYYILRPEVIESYMYMWRLTHDPKYREWGWEAVEALEKHCRVEAGFSGIRDVYASTVSHDNMQQSFFLSETLKYLYLLFSNDDLLPLDDWVFNTEAHPLPLLSCKGSLHIYIYTL</sequence>
<reference evidence="21" key="2">
    <citation type="submission" date="2025-09" db="UniProtKB">
        <authorList>
            <consortium name="Ensembl"/>
        </authorList>
    </citation>
    <scope>IDENTIFICATION</scope>
</reference>
<dbReference type="PANTHER" id="PTHR11742">
    <property type="entry name" value="MANNOSYL-OLIGOSACCHARIDE ALPHA-1,2-MANNOSIDASE-RELATED"/>
    <property type="match status" value="1"/>
</dbReference>
<evidence type="ECO:0000256" key="15">
    <source>
        <dbReference type="PIRSR" id="PIRSR601382-1"/>
    </source>
</evidence>
<evidence type="ECO:0000256" key="20">
    <source>
        <dbReference type="SAM" id="Phobius"/>
    </source>
</evidence>
<dbReference type="GO" id="GO:0004571">
    <property type="term" value="F:mannosyl-oligosaccharide 1,2-alpha-mannosidase activity"/>
    <property type="evidence" value="ECO:0007669"/>
    <property type="project" value="UniProtKB-EC"/>
</dbReference>
<evidence type="ECO:0000256" key="12">
    <source>
        <dbReference type="ARBA" id="ARBA00048605"/>
    </source>
</evidence>